<feature type="chain" id="PRO_5041216398" evidence="9">
    <location>
        <begin position="19"/>
        <end position="491"/>
    </location>
</feature>
<dbReference type="Proteomes" id="UP001228113">
    <property type="component" value="Chromosome"/>
</dbReference>
<evidence type="ECO:0000256" key="2">
    <source>
        <dbReference type="ARBA" id="ARBA00007613"/>
    </source>
</evidence>
<keyword evidence="8" id="KW-0175">Coiled coil</keyword>
<dbReference type="AlphaFoldDB" id="A0AA48GY69"/>
<name>A0AA48GY69_9BACT</name>
<dbReference type="EMBL" id="AP027081">
    <property type="protein sequence ID" value="BDU76575.1"/>
    <property type="molecule type" value="Genomic_DNA"/>
</dbReference>
<dbReference type="SUPFAM" id="SSF56954">
    <property type="entry name" value="Outer membrane efflux proteins (OEP)"/>
    <property type="match status" value="1"/>
</dbReference>
<organism evidence="10 11">
    <name type="scientific">Mesoterricola sediminis</name>
    <dbReference type="NCBI Taxonomy" id="2927980"/>
    <lineage>
        <taxon>Bacteria</taxon>
        <taxon>Pseudomonadati</taxon>
        <taxon>Acidobacteriota</taxon>
        <taxon>Holophagae</taxon>
        <taxon>Holophagales</taxon>
        <taxon>Holophagaceae</taxon>
        <taxon>Mesoterricola</taxon>
    </lineage>
</organism>
<evidence type="ECO:0000256" key="1">
    <source>
        <dbReference type="ARBA" id="ARBA00004442"/>
    </source>
</evidence>
<keyword evidence="11" id="KW-1185">Reference proteome</keyword>
<comment type="similarity">
    <text evidence="2">Belongs to the outer membrane factor (OMF) (TC 1.B.17) family.</text>
</comment>
<keyword evidence="5" id="KW-0812">Transmembrane</keyword>
<accession>A0AA48GY69</accession>
<comment type="subcellular location">
    <subcellularLocation>
        <location evidence="1">Cell outer membrane</location>
    </subcellularLocation>
</comment>
<dbReference type="Gene3D" id="1.20.1600.10">
    <property type="entry name" value="Outer membrane efflux proteins (OEP)"/>
    <property type="match status" value="1"/>
</dbReference>
<evidence type="ECO:0000256" key="7">
    <source>
        <dbReference type="ARBA" id="ARBA00023237"/>
    </source>
</evidence>
<dbReference type="GO" id="GO:1990281">
    <property type="term" value="C:efflux pump complex"/>
    <property type="evidence" value="ECO:0007669"/>
    <property type="project" value="TreeGrafter"/>
</dbReference>
<dbReference type="PANTHER" id="PTHR30026:SF23">
    <property type="entry name" value="TO APRF-PUTATIVE OUTER MEMBRANE EFFLUX PROTEIN OR SECRETED ALKALINE PHOSPHATASE-RELATED"/>
    <property type="match status" value="1"/>
</dbReference>
<dbReference type="Pfam" id="PF02321">
    <property type="entry name" value="OEP"/>
    <property type="match status" value="2"/>
</dbReference>
<dbReference type="InterPro" id="IPR051906">
    <property type="entry name" value="TolC-like"/>
</dbReference>
<proteinExistence type="inferred from homology"/>
<dbReference type="GO" id="GO:0009279">
    <property type="term" value="C:cell outer membrane"/>
    <property type="evidence" value="ECO:0007669"/>
    <property type="project" value="UniProtKB-SubCell"/>
</dbReference>
<dbReference type="GO" id="GO:0015562">
    <property type="term" value="F:efflux transmembrane transporter activity"/>
    <property type="evidence" value="ECO:0007669"/>
    <property type="project" value="InterPro"/>
</dbReference>
<evidence type="ECO:0000256" key="3">
    <source>
        <dbReference type="ARBA" id="ARBA00022448"/>
    </source>
</evidence>
<keyword evidence="3" id="KW-0813">Transport</keyword>
<evidence type="ECO:0000256" key="8">
    <source>
        <dbReference type="SAM" id="Coils"/>
    </source>
</evidence>
<dbReference type="InterPro" id="IPR003423">
    <property type="entry name" value="OMP_efflux"/>
</dbReference>
<keyword evidence="9" id="KW-0732">Signal</keyword>
<sequence>MVRASLVPLFLVCCGLTAQTPAPSGMRLSLQEAIQISLKNNLQVDIARQARESTVSGIQTNLGAFDWGLTADAAIGKQDFSNSTTPADGTTKKRTFDVGLAKAFTWGGNFSVNYGPAYSSTDGTSYGTPYTTTNPWSGTLSATYSQALLQGFGRQITMAPLIIARKSAQAADYTFQQSIISLVASTESQYWDLVYAERFLASKKTSLELAQKQLRENTIRMQVGTMAPIDVTSAEAQVAQAEQDIISAEAALANAKDALVRSLFPNAERPASLETTDAPTLGHIQLDEAGAVKMALDRRVELKSARIAKENAEINAKVYENKLLPSLSAYATYNGQSDVRGSYGTVNSDLTGFKYPGYTVGVKFAMPIQNNTAKGNLSAARAGLRSSELSLKDQELSIILQVRQNLRNVEAMEKAVKAAEKTRYYQQKNLEAEQKKFENGMSTNFVVLQVMTNLDNARSAELQAQINYAKAVTALEQAVGNLLEARNLKVQ</sequence>
<reference evidence="10" key="1">
    <citation type="journal article" date="2023" name="Int. J. Syst. Evol. Microbiol.">
        <title>Mesoterricola silvestris gen. nov., sp. nov., Mesoterricola sediminis sp. nov., Geothrix oryzae sp. nov., Geothrix edaphica sp. nov., Geothrix rubra sp. nov., and Geothrix limicola sp. nov., six novel members of Acidobacteriota isolated from soils.</title>
        <authorList>
            <person name="Itoh H."/>
            <person name="Sugisawa Y."/>
            <person name="Mise K."/>
            <person name="Xu Z."/>
            <person name="Kuniyasu M."/>
            <person name="Ushijima N."/>
            <person name="Kawano K."/>
            <person name="Kobayashi E."/>
            <person name="Shiratori Y."/>
            <person name="Masuda Y."/>
            <person name="Senoo K."/>
        </authorList>
    </citation>
    <scope>NUCLEOTIDE SEQUENCE</scope>
    <source>
        <strain evidence="10">W786</strain>
    </source>
</reference>
<dbReference type="RefSeq" id="WP_243334685.1">
    <property type="nucleotide sequence ID" value="NZ_AP027081.1"/>
</dbReference>
<feature type="signal peptide" evidence="9">
    <location>
        <begin position="1"/>
        <end position="18"/>
    </location>
</feature>
<evidence type="ECO:0000256" key="5">
    <source>
        <dbReference type="ARBA" id="ARBA00022692"/>
    </source>
</evidence>
<evidence type="ECO:0000256" key="4">
    <source>
        <dbReference type="ARBA" id="ARBA00022452"/>
    </source>
</evidence>
<keyword evidence="7" id="KW-0998">Cell outer membrane</keyword>
<dbReference type="GO" id="GO:0015288">
    <property type="term" value="F:porin activity"/>
    <property type="evidence" value="ECO:0007669"/>
    <property type="project" value="TreeGrafter"/>
</dbReference>
<dbReference type="PANTHER" id="PTHR30026">
    <property type="entry name" value="OUTER MEMBRANE PROTEIN TOLC"/>
    <property type="match status" value="1"/>
</dbReference>
<gene>
    <name evidence="10" type="ORF">METESE_15330</name>
</gene>
<evidence type="ECO:0000256" key="9">
    <source>
        <dbReference type="SAM" id="SignalP"/>
    </source>
</evidence>
<dbReference type="KEGG" id="msea:METESE_15330"/>
<evidence type="ECO:0000256" key="6">
    <source>
        <dbReference type="ARBA" id="ARBA00023136"/>
    </source>
</evidence>
<protein>
    <submittedName>
        <fullName evidence="10">RND transporter</fullName>
    </submittedName>
</protein>
<evidence type="ECO:0000313" key="10">
    <source>
        <dbReference type="EMBL" id="BDU76575.1"/>
    </source>
</evidence>
<feature type="coiled-coil region" evidence="8">
    <location>
        <begin position="231"/>
        <end position="258"/>
    </location>
</feature>
<keyword evidence="6" id="KW-0472">Membrane</keyword>
<keyword evidence="4" id="KW-1134">Transmembrane beta strand</keyword>
<evidence type="ECO:0000313" key="11">
    <source>
        <dbReference type="Proteomes" id="UP001228113"/>
    </source>
</evidence>